<comment type="caution">
    <text evidence="2">The sequence shown here is derived from an EMBL/GenBank/DDBJ whole genome shotgun (WGS) entry which is preliminary data.</text>
</comment>
<sequence>MRKLLLTLAFSVLATSALAQTAPVKGEVTKINEAQGKITLKHGPIKNLDMEGMTMVFAVADPAMLKTVKPGDKVSFEADRVNGRLTVTKIEKAK</sequence>
<dbReference type="Gene3D" id="2.40.50.320">
    <property type="entry name" value="Copper binding periplasmic protein CusF"/>
    <property type="match status" value="1"/>
</dbReference>
<accession>A0A2S9Q4N9</accession>
<protein>
    <submittedName>
        <fullName evidence="2">RND transporter</fullName>
    </submittedName>
</protein>
<evidence type="ECO:0000313" key="3">
    <source>
        <dbReference type="Proteomes" id="UP000237682"/>
    </source>
</evidence>
<evidence type="ECO:0000313" key="2">
    <source>
        <dbReference type="EMBL" id="PRH84295.1"/>
    </source>
</evidence>
<gene>
    <name evidence="2" type="ORF">C5L14_27520</name>
</gene>
<keyword evidence="3" id="KW-1185">Reference proteome</keyword>
<feature type="signal peptide" evidence="1">
    <location>
        <begin position="1"/>
        <end position="19"/>
    </location>
</feature>
<organism evidence="2 3">
    <name type="scientific">Labrys okinawensis</name>
    <dbReference type="NCBI Taxonomy" id="346911"/>
    <lineage>
        <taxon>Bacteria</taxon>
        <taxon>Pseudomonadati</taxon>
        <taxon>Pseudomonadota</taxon>
        <taxon>Alphaproteobacteria</taxon>
        <taxon>Hyphomicrobiales</taxon>
        <taxon>Xanthobacteraceae</taxon>
        <taxon>Labrys</taxon>
    </lineage>
</organism>
<dbReference type="Proteomes" id="UP000237682">
    <property type="component" value="Unassembled WGS sequence"/>
</dbReference>
<dbReference type="EMBL" id="PUEJ01000014">
    <property type="protein sequence ID" value="PRH84295.1"/>
    <property type="molecule type" value="Genomic_DNA"/>
</dbReference>
<dbReference type="InterPro" id="IPR042230">
    <property type="entry name" value="CusF_sf"/>
</dbReference>
<name>A0A2S9Q4N9_9HYPH</name>
<dbReference type="RefSeq" id="WP_105865258.1">
    <property type="nucleotide sequence ID" value="NZ_PUEJ01000014.1"/>
</dbReference>
<evidence type="ECO:0000256" key="1">
    <source>
        <dbReference type="SAM" id="SignalP"/>
    </source>
</evidence>
<keyword evidence="1" id="KW-0732">Signal</keyword>
<dbReference type="OrthoDB" id="7371803at2"/>
<feature type="chain" id="PRO_5015648576" evidence="1">
    <location>
        <begin position="20"/>
        <end position="94"/>
    </location>
</feature>
<dbReference type="InterPro" id="IPR021647">
    <property type="entry name" value="CusF_Ec"/>
</dbReference>
<dbReference type="Pfam" id="PF11604">
    <property type="entry name" value="CusF_Ec"/>
    <property type="match status" value="1"/>
</dbReference>
<reference evidence="2 3" key="1">
    <citation type="submission" date="2018-02" db="EMBL/GenBank/DDBJ databases">
        <title>Whole genome sequencing of endophytic bacterium.</title>
        <authorList>
            <person name="Eedara R."/>
            <person name="Podile A.R."/>
        </authorList>
    </citation>
    <scope>NUCLEOTIDE SEQUENCE [LARGE SCALE GENOMIC DNA]</scope>
    <source>
        <strain evidence="2 3">RP1T</strain>
    </source>
</reference>
<proteinExistence type="predicted"/>
<dbReference type="AlphaFoldDB" id="A0A2S9Q4N9"/>